<accession>G8BYZ2</accession>
<evidence type="ECO:0000313" key="3">
    <source>
        <dbReference type="Proteomes" id="UP000005666"/>
    </source>
</evidence>
<dbReference type="Pfam" id="PF13472">
    <property type="entry name" value="Lipase_GDSL_2"/>
    <property type="match status" value="1"/>
</dbReference>
<protein>
    <recommendedName>
        <fullName evidence="1">SGNH hydrolase-type esterase domain-containing protein</fullName>
    </recommendedName>
</protein>
<dbReference type="AlphaFoldDB" id="G8BYZ2"/>
<gene>
    <name evidence="2" type="primary">TPHA0J02640</name>
    <name evidence="2" type="ordered locus">TPHA_0J02640</name>
</gene>
<evidence type="ECO:0000313" key="2">
    <source>
        <dbReference type="EMBL" id="CCE65084.1"/>
    </source>
</evidence>
<dbReference type="RefSeq" id="XP_003687518.1">
    <property type="nucleotide sequence ID" value="XM_003687470.1"/>
</dbReference>
<name>G8BYZ2_TETPH</name>
<dbReference type="InterPro" id="IPR045136">
    <property type="entry name" value="Iah1-like"/>
</dbReference>
<dbReference type="Proteomes" id="UP000005666">
    <property type="component" value="Chromosome 10"/>
</dbReference>
<dbReference type="CDD" id="cd01838">
    <property type="entry name" value="Isoamyl_acetate_hydrolase_like"/>
    <property type="match status" value="1"/>
</dbReference>
<organism evidence="2 3">
    <name type="scientific">Tetrapisispora phaffii (strain ATCC 24235 / CBS 4417 / NBRC 1672 / NRRL Y-8282 / UCD 70-5)</name>
    <name type="common">Yeast</name>
    <name type="synonym">Fabospora phaffii</name>
    <dbReference type="NCBI Taxonomy" id="1071381"/>
    <lineage>
        <taxon>Eukaryota</taxon>
        <taxon>Fungi</taxon>
        <taxon>Dikarya</taxon>
        <taxon>Ascomycota</taxon>
        <taxon>Saccharomycotina</taxon>
        <taxon>Saccharomycetes</taxon>
        <taxon>Saccharomycetales</taxon>
        <taxon>Saccharomycetaceae</taxon>
        <taxon>Tetrapisispora</taxon>
    </lineage>
</organism>
<dbReference type="PANTHER" id="PTHR14209:SF19">
    <property type="entry name" value="ISOAMYL ACETATE-HYDROLYZING ESTERASE 1 HOMOLOG"/>
    <property type="match status" value="1"/>
</dbReference>
<dbReference type="EMBL" id="HE612865">
    <property type="protein sequence ID" value="CCE65084.1"/>
    <property type="molecule type" value="Genomic_DNA"/>
</dbReference>
<dbReference type="KEGG" id="tpf:TPHA_0J02640"/>
<dbReference type="SUPFAM" id="SSF52266">
    <property type="entry name" value="SGNH hydrolase"/>
    <property type="match status" value="1"/>
</dbReference>
<dbReference type="eggNOG" id="KOG3035">
    <property type="taxonomic scope" value="Eukaryota"/>
</dbReference>
<dbReference type="Gene3D" id="3.40.50.1110">
    <property type="entry name" value="SGNH hydrolase"/>
    <property type="match status" value="1"/>
</dbReference>
<dbReference type="STRING" id="1071381.G8BYZ2"/>
<sequence length="244" mass="27781">MDYKKFLLFGDSITEFAYNPRLYPELETDQFTVGGALTNAYARKMDVLPRGFAGYTSRYALQILPEILKNESKIELVAIGFGSNDASIGGPISVPLDEYIKNIKTLIRTLREHGITNIILVSPGMIDEGRFESKNPAELELGCLRTVENFVLYTKALKQISEEEHVGFANMNENFTKYVSEHNALDWRKELFVDGVHLTGKGSHIYFDVLLDAIKKYYPQWHPDNVPYKLPIYLDVKKDGSNLF</sequence>
<dbReference type="InterPro" id="IPR013830">
    <property type="entry name" value="SGNH_hydro"/>
</dbReference>
<dbReference type="InterPro" id="IPR036514">
    <property type="entry name" value="SGNH_hydro_sf"/>
</dbReference>
<proteinExistence type="predicted"/>
<dbReference type="PANTHER" id="PTHR14209">
    <property type="entry name" value="ISOAMYL ACETATE-HYDROLYZING ESTERASE 1"/>
    <property type="match status" value="1"/>
</dbReference>
<dbReference type="GeneID" id="11533019"/>
<dbReference type="HOGENOM" id="CLU_051989_0_3_1"/>
<evidence type="ECO:0000259" key="1">
    <source>
        <dbReference type="Pfam" id="PF13472"/>
    </source>
</evidence>
<dbReference type="OrthoDB" id="671439at2759"/>
<dbReference type="OMA" id="DSHTQKG"/>
<reference evidence="2 3" key="1">
    <citation type="journal article" date="2011" name="Proc. Natl. Acad. Sci. U.S.A.">
        <title>Evolutionary erosion of yeast sex chromosomes by mating-type switching accidents.</title>
        <authorList>
            <person name="Gordon J.L."/>
            <person name="Armisen D."/>
            <person name="Proux-Wera E."/>
            <person name="Oheigeartaigh S.S."/>
            <person name="Byrne K.P."/>
            <person name="Wolfe K.H."/>
        </authorList>
    </citation>
    <scope>NUCLEOTIDE SEQUENCE [LARGE SCALE GENOMIC DNA]</scope>
    <source>
        <strain evidence="3">ATCC 24235 / CBS 4417 / NBRC 1672 / NRRL Y-8282 / UCD 70-5</strain>
    </source>
</reference>
<keyword evidence="3" id="KW-1185">Reference proteome</keyword>
<feature type="domain" description="SGNH hydrolase-type esterase" evidence="1">
    <location>
        <begin position="8"/>
        <end position="203"/>
    </location>
</feature>